<feature type="domain" description="EamA" evidence="2">
    <location>
        <begin position="8"/>
        <end position="141"/>
    </location>
</feature>
<keyword evidence="1" id="KW-1133">Transmembrane helix</keyword>
<feature type="transmembrane region" description="Helical" evidence="1">
    <location>
        <begin position="211"/>
        <end position="230"/>
    </location>
</feature>
<reference evidence="3" key="2">
    <citation type="submission" date="2020-09" db="EMBL/GenBank/DDBJ databases">
        <authorList>
            <person name="Sun Q."/>
            <person name="Zhou Y."/>
        </authorList>
    </citation>
    <scope>NUCLEOTIDE SEQUENCE</scope>
    <source>
        <strain evidence="3">CGMCC 1.15762</strain>
    </source>
</reference>
<keyword evidence="1" id="KW-0472">Membrane</keyword>
<dbReference type="SUPFAM" id="SSF103481">
    <property type="entry name" value="Multidrug resistance efflux transporter EmrE"/>
    <property type="match status" value="2"/>
</dbReference>
<dbReference type="InterPro" id="IPR000620">
    <property type="entry name" value="EamA_dom"/>
</dbReference>
<name>A0A8J2ZJ43_9RHOB</name>
<feature type="transmembrane region" description="Helical" evidence="1">
    <location>
        <begin position="151"/>
        <end position="169"/>
    </location>
</feature>
<keyword evidence="1" id="KW-0812">Transmembrane</keyword>
<dbReference type="Pfam" id="PF00892">
    <property type="entry name" value="EamA"/>
    <property type="match status" value="1"/>
</dbReference>
<evidence type="ECO:0000259" key="2">
    <source>
        <dbReference type="Pfam" id="PF00892"/>
    </source>
</evidence>
<dbReference type="PANTHER" id="PTHR22911">
    <property type="entry name" value="ACYL-MALONYL CONDENSING ENZYME-RELATED"/>
    <property type="match status" value="1"/>
</dbReference>
<keyword evidence="4" id="KW-1185">Reference proteome</keyword>
<dbReference type="InterPro" id="IPR037185">
    <property type="entry name" value="EmrE-like"/>
</dbReference>
<evidence type="ECO:0000256" key="1">
    <source>
        <dbReference type="SAM" id="Phobius"/>
    </source>
</evidence>
<feature type="transmembrane region" description="Helical" evidence="1">
    <location>
        <begin position="127"/>
        <end position="145"/>
    </location>
</feature>
<proteinExistence type="predicted"/>
<feature type="transmembrane region" description="Helical" evidence="1">
    <location>
        <begin position="242"/>
        <end position="258"/>
    </location>
</feature>
<evidence type="ECO:0000313" key="4">
    <source>
        <dbReference type="Proteomes" id="UP000617145"/>
    </source>
</evidence>
<evidence type="ECO:0000313" key="3">
    <source>
        <dbReference type="EMBL" id="GGG69455.1"/>
    </source>
</evidence>
<feature type="transmembrane region" description="Helical" evidence="1">
    <location>
        <begin position="181"/>
        <end position="199"/>
    </location>
</feature>
<feature type="transmembrane region" description="Helical" evidence="1">
    <location>
        <begin position="71"/>
        <end position="90"/>
    </location>
</feature>
<gene>
    <name evidence="3" type="ORF">GCM10011415_16100</name>
</gene>
<dbReference type="PANTHER" id="PTHR22911:SF135">
    <property type="entry name" value="BLR4310 PROTEIN"/>
    <property type="match status" value="1"/>
</dbReference>
<dbReference type="RefSeq" id="WP_188789682.1">
    <property type="nucleotide sequence ID" value="NZ_BMJV01000002.1"/>
</dbReference>
<dbReference type="GO" id="GO:0016020">
    <property type="term" value="C:membrane"/>
    <property type="evidence" value="ECO:0007669"/>
    <property type="project" value="InterPro"/>
</dbReference>
<dbReference type="EMBL" id="BMJV01000002">
    <property type="protein sequence ID" value="GGG69455.1"/>
    <property type="molecule type" value="Genomic_DNA"/>
</dbReference>
<sequence length="304" mass="32474">MALSGNARGALLMMGAVGSFTTGDAFTKAIGDAMPLSQFLVMRGVVASAFIALLAWRLGAFRQAPSRKDRALIWLRALAEVGSCYFFLTALRQMPLANVTALMQLLPLTMTLGSAILYREMVGWRRWSAVGIGFLGMLLIVRPGSDGFNEASLLGLMAVACVTIRDLAIRRLSPEVHSLRVTLAAAVAVVGFAAVLSLGQEWQPMTPRLTALLAGATVCVIFGYTFSVMVMRVGDVSFTAPFRYTGLVVALILGFVVFGDWPVALTLVGAALIVGSGAFTLLREAQLGRRSRRAAALQAKMPRT</sequence>
<protein>
    <submittedName>
        <fullName evidence="3">Membrane protein</fullName>
    </submittedName>
</protein>
<reference evidence="3" key="1">
    <citation type="journal article" date="2014" name="Int. J. Syst. Evol. Microbiol.">
        <title>Complete genome sequence of Corynebacterium casei LMG S-19264T (=DSM 44701T), isolated from a smear-ripened cheese.</title>
        <authorList>
            <consortium name="US DOE Joint Genome Institute (JGI-PGF)"/>
            <person name="Walter F."/>
            <person name="Albersmeier A."/>
            <person name="Kalinowski J."/>
            <person name="Ruckert C."/>
        </authorList>
    </citation>
    <scope>NUCLEOTIDE SEQUENCE</scope>
    <source>
        <strain evidence="3">CGMCC 1.15762</strain>
    </source>
</reference>
<feature type="transmembrane region" description="Helical" evidence="1">
    <location>
        <begin position="264"/>
        <end position="282"/>
    </location>
</feature>
<accession>A0A8J2ZJ43</accession>
<comment type="caution">
    <text evidence="3">The sequence shown here is derived from an EMBL/GenBank/DDBJ whole genome shotgun (WGS) entry which is preliminary data.</text>
</comment>
<dbReference type="AlphaFoldDB" id="A0A8J2ZJ43"/>
<dbReference type="Proteomes" id="UP000617145">
    <property type="component" value="Unassembled WGS sequence"/>
</dbReference>
<organism evidence="3 4">
    <name type="scientific">Salipiger pallidus</name>
    <dbReference type="NCBI Taxonomy" id="1775170"/>
    <lineage>
        <taxon>Bacteria</taxon>
        <taxon>Pseudomonadati</taxon>
        <taxon>Pseudomonadota</taxon>
        <taxon>Alphaproteobacteria</taxon>
        <taxon>Rhodobacterales</taxon>
        <taxon>Roseobacteraceae</taxon>
        <taxon>Salipiger</taxon>
    </lineage>
</organism>
<feature type="transmembrane region" description="Helical" evidence="1">
    <location>
        <begin position="96"/>
        <end position="118"/>
    </location>
</feature>
<feature type="transmembrane region" description="Helical" evidence="1">
    <location>
        <begin position="41"/>
        <end position="59"/>
    </location>
</feature>